<dbReference type="OrthoDB" id="1517790at2759"/>
<evidence type="ECO:0000313" key="4">
    <source>
        <dbReference type="EMBL" id="CCI43176.1"/>
    </source>
</evidence>
<dbReference type="Proteomes" id="UP000053237">
    <property type="component" value="Unassembled WGS sequence"/>
</dbReference>
<keyword evidence="2" id="KW-0677">Repeat</keyword>
<protein>
    <recommendedName>
        <fullName evidence="6">U2A'/phosphoprotein 32 family A C-terminal domain-containing protein</fullName>
    </recommendedName>
</protein>
<comment type="caution">
    <text evidence="4">The sequence shown here is derived from an EMBL/GenBank/DDBJ whole genome shotgun (WGS) entry which is preliminary data.</text>
</comment>
<keyword evidence="5" id="KW-1185">Reference proteome</keyword>
<keyword evidence="1" id="KW-0433">Leucine-rich repeat</keyword>
<feature type="region of interest" description="Disordered" evidence="3">
    <location>
        <begin position="588"/>
        <end position="609"/>
    </location>
</feature>
<evidence type="ECO:0000256" key="2">
    <source>
        <dbReference type="ARBA" id="ARBA00022737"/>
    </source>
</evidence>
<reference evidence="4 5" key="1">
    <citation type="submission" date="2012-05" db="EMBL/GenBank/DDBJ databases">
        <title>Recombination and specialization in a pathogen metapopulation.</title>
        <authorList>
            <person name="Gardiner A."/>
            <person name="Kemen E."/>
            <person name="Schultz-Larsen T."/>
            <person name="MacLean D."/>
            <person name="Van Oosterhout C."/>
            <person name="Jones J.D.G."/>
        </authorList>
    </citation>
    <scope>NUCLEOTIDE SEQUENCE [LARGE SCALE GENOMIC DNA]</scope>
    <source>
        <strain evidence="4 5">Ac Nc2</strain>
    </source>
</reference>
<dbReference type="SUPFAM" id="SSF52075">
    <property type="entry name" value="Outer arm dynein light chain 1"/>
    <property type="match status" value="1"/>
</dbReference>
<evidence type="ECO:0000313" key="5">
    <source>
        <dbReference type="Proteomes" id="UP000053237"/>
    </source>
</evidence>
<accession>A0A024G8H6</accession>
<dbReference type="STRING" id="65357.A0A024G8H6"/>
<dbReference type="EMBL" id="CAIX01000045">
    <property type="protein sequence ID" value="CCI43176.1"/>
    <property type="molecule type" value="Genomic_DNA"/>
</dbReference>
<name>A0A024G8H6_9STRA</name>
<evidence type="ECO:0008006" key="6">
    <source>
        <dbReference type="Google" id="ProtNLM"/>
    </source>
</evidence>
<gene>
    <name evidence="4" type="ORF">BN9_039600</name>
</gene>
<proteinExistence type="predicted"/>
<dbReference type="InterPro" id="IPR032675">
    <property type="entry name" value="LRR_dom_sf"/>
</dbReference>
<dbReference type="PANTHER" id="PTHR46652">
    <property type="entry name" value="LEUCINE-RICH REPEAT AND IQ DOMAIN-CONTAINING PROTEIN 1-RELATED"/>
    <property type="match status" value="1"/>
</dbReference>
<dbReference type="InterPro" id="IPR050836">
    <property type="entry name" value="SDS22/Internalin_LRR"/>
</dbReference>
<evidence type="ECO:0000256" key="1">
    <source>
        <dbReference type="ARBA" id="ARBA00022614"/>
    </source>
</evidence>
<dbReference type="InParanoid" id="A0A024G8H6"/>
<dbReference type="Gene3D" id="3.80.10.10">
    <property type="entry name" value="Ribonuclease Inhibitor"/>
    <property type="match status" value="1"/>
</dbReference>
<dbReference type="InterPro" id="IPR001611">
    <property type="entry name" value="Leu-rich_rpt"/>
</dbReference>
<dbReference type="PANTHER" id="PTHR46652:SF3">
    <property type="entry name" value="LEUCINE-RICH REPEAT-CONTAINING PROTEIN 9"/>
    <property type="match status" value="1"/>
</dbReference>
<dbReference type="PROSITE" id="PS51450">
    <property type="entry name" value="LRR"/>
    <property type="match status" value="2"/>
</dbReference>
<dbReference type="SMART" id="SM00365">
    <property type="entry name" value="LRR_SD22"/>
    <property type="match status" value="3"/>
</dbReference>
<dbReference type="Pfam" id="PF14580">
    <property type="entry name" value="LRR_9"/>
    <property type="match status" value="1"/>
</dbReference>
<evidence type="ECO:0000256" key="3">
    <source>
        <dbReference type="SAM" id="MobiDB-lite"/>
    </source>
</evidence>
<organism evidence="4 5">
    <name type="scientific">Albugo candida</name>
    <dbReference type="NCBI Taxonomy" id="65357"/>
    <lineage>
        <taxon>Eukaryota</taxon>
        <taxon>Sar</taxon>
        <taxon>Stramenopiles</taxon>
        <taxon>Oomycota</taxon>
        <taxon>Peronosporomycetes</taxon>
        <taxon>Albuginales</taxon>
        <taxon>Albuginaceae</taxon>
        <taxon>Albugo</taxon>
    </lineage>
</organism>
<dbReference type="AlphaFoldDB" id="A0A024G8H6"/>
<sequence length="609" mass="68839">MNQYPEISSDKSSIQRQSAKQLEALLLNSKGAEKNDLQNETCILDADFLIAQAGNYDLNATKELILREVGITDTDPHCAQALFSLEILSLSHNRLSSLDHFHHFVNLIELNLNFNRISSLDPLKCTQLEKLFVAHNEFLQITDLSPIRSFSKLTTLCVFGNQLSNLESVLHVCRALPKLQSLDIGDNPSTRQNARNPEESKGATRYKFTIIRNLPRLRELDGDSITRLDKDLADEEVEMLGECDNNESSIPPPRPITGNKCLASAQTRNPSAFDPFSSEEMPQGNVRLFRDEYLNNHPILLGYLAKSADGSVDESITAPRRESTLEASMSARNGAGFVERMRNANSEMDDSNLLQTEERDLEDTGRSTPILDLANVSMQTTHSAVDPSDPNTTIRKLVNHIERLQVKIEKLQRDPLSHSYDLLREENKRLLLENRNISILQHEICQLKERPSTAHCNGGDTTRLKSLEIENAQLHREIHRLQMLATNDPGVEKSKTTLSSDQELLHDSSTFDLELTELIMQNEVSLDIIRKEITATKREWEEEYLQSKPSRHITPSSIIRPSTSLGFRDDKSPTISNRVSMLPRKLNDHHLTSNGPTIHHIQMTKPSEQ</sequence>